<reference evidence="2 3" key="1">
    <citation type="journal article" date="2014" name="PLoS Genet.">
        <title>Phylogenetically driven sequencing of extremely halophilic archaea reveals strategies for static and dynamic osmo-response.</title>
        <authorList>
            <person name="Becker E.A."/>
            <person name="Seitzer P.M."/>
            <person name="Tritt A."/>
            <person name="Larsen D."/>
            <person name="Krusor M."/>
            <person name="Yao A.I."/>
            <person name="Wu D."/>
            <person name="Madern D."/>
            <person name="Eisen J.A."/>
            <person name="Darling A.E."/>
            <person name="Facciotti M.T."/>
        </authorList>
    </citation>
    <scope>NUCLEOTIDE SEQUENCE [LARGE SCALE GENOMIC DNA]</scope>
    <source>
        <strain evidence="2 3">DSM 14210</strain>
    </source>
</reference>
<dbReference type="InterPro" id="IPR042271">
    <property type="entry name" value="Zinicin_2_N"/>
</dbReference>
<proteinExistence type="predicted"/>
<evidence type="ECO:0008006" key="4">
    <source>
        <dbReference type="Google" id="ProtNLM"/>
    </source>
</evidence>
<dbReference type="RefSeq" id="WP_006630390.1">
    <property type="nucleotide sequence ID" value="NZ_AOJD01000075.1"/>
</dbReference>
<gene>
    <name evidence="2" type="ORF">C472_13732</name>
</gene>
<dbReference type="PANTHER" id="PTHR39420:SF1">
    <property type="entry name" value="HYDROLASE"/>
    <property type="match status" value="1"/>
</dbReference>
<dbReference type="PANTHER" id="PTHR39420">
    <property type="match status" value="1"/>
</dbReference>
<dbReference type="SUPFAM" id="SSF55486">
    <property type="entry name" value="Metalloproteases ('zincins'), catalytic domain"/>
    <property type="match status" value="1"/>
</dbReference>
<sequence>MDILRSVRAVAEAEGPGVVDWDRAASAAKSATDPGSIALTDAERAGYAGDVRDARSRLSAVAGIDFDVPDTVEVQNRHHWIDASVGTFRRVMDPIEASALGDDGGAVGDDAGALGDDAGALGDDRSGSGVAGDSVDVVPDAAPGPVGSTPGAAFARDLSRIANTGSMAFALGFLSRNVLGQYDPLLLADEPDADHGLYFVHPNIVAVAAALNVEYPRFRRWIAFHEVTHAAEFGAAPWLPEYLESRVERGVEGMTGRGLDPDAFAELQTAMTAVEGYAEVLMDRAFDGEYADLRRKLDDRRGGGGPVRRLAQRLLGLGLKRRQYERGAAFFRHVADERGIEAAGAVWERAENLPTAAEIDDPEAWIVRVDP</sequence>
<evidence type="ECO:0000256" key="1">
    <source>
        <dbReference type="SAM" id="MobiDB-lite"/>
    </source>
</evidence>
<feature type="region of interest" description="Disordered" evidence="1">
    <location>
        <begin position="115"/>
        <end position="143"/>
    </location>
</feature>
<name>M0DDV4_9EURY</name>
<dbReference type="AlphaFoldDB" id="M0DDV4"/>
<dbReference type="Gene3D" id="1.20.150.30">
    <property type="entry name" value="Zincin-like metallopeptidase, N-terminal domain"/>
    <property type="match status" value="1"/>
</dbReference>
<dbReference type="EMBL" id="AOJD01000075">
    <property type="protein sequence ID" value="ELZ33671.1"/>
    <property type="molecule type" value="Genomic_DNA"/>
</dbReference>
<keyword evidence="3" id="KW-1185">Reference proteome</keyword>
<dbReference type="InterPro" id="IPR018766">
    <property type="entry name" value="Zinicin_2"/>
</dbReference>
<dbReference type="Proteomes" id="UP000011523">
    <property type="component" value="Unassembled WGS sequence"/>
</dbReference>
<dbReference type="OrthoDB" id="339796at2157"/>
<accession>M0DDV4</accession>
<organism evidence="2 3">
    <name type="scientific">Halorubrum tebenquichense DSM 14210</name>
    <dbReference type="NCBI Taxonomy" id="1227485"/>
    <lineage>
        <taxon>Archaea</taxon>
        <taxon>Methanobacteriati</taxon>
        <taxon>Methanobacteriota</taxon>
        <taxon>Stenosarchaea group</taxon>
        <taxon>Halobacteria</taxon>
        <taxon>Halobacteriales</taxon>
        <taxon>Haloferacaceae</taxon>
        <taxon>Halorubrum</taxon>
    </lineage>
</organism>
<dbReference type="NCBIfam" id="TIGR03624">
    <property type="entry name" value="putative hydrolase"/>
    <property type="match status" value="1"/>
</dbReference>
<dbReference type="Pfam" id="PF10103">
    <property type="entry name" value="Zincin_2"/>
    <property type="match status" value="2"/>
</dbReference>
<evidence type="ECO:0000313" key="3">
    <source>
        <dbReference type="Proteomes" id="UP000011523"/>
    </source>
</evidence>
<dbReference type="PATRIC" id="fig|1227485.3.peg.2700"/>
<comment type="caution">
    <text evidence="2">The sequence shown here is derived from an EMBL/GenBank/DDBJ whole genome shotgun (WGS) entry which is preliminary data.</text>
</comment>
<evidence type="ECO:0000313" key="2">
    <source>
        <dbReference type="EMBL" id="ELZ33671.1"/>
    </source>
</evidence>
<protein>
    <recommendedName>
        <fullName evidence="4">Zinc-dependent metalloprotease</fullName>
    </recommendedName>
</protein>